<comment type="catalytic activity">
    <reaction evidence="6">
        <text>precorrin-2 + NAD(+) = sirohydrochlorin + NADH + 2 H(+)</text>
        <dbReference type="Rhea" id="RHEA:15613"/>
        <dbReference type="ChEBI" id="CHEBI:15378"/>
        <dbReference type="ChEBI" id="CHEBI:57540"/>
        <dbReference type="ChEBI" id="CHEBI:57945"/>
        <dbReference type="ChEBI" id="CHEBI:58351"/>
        <dbReference type="ChEBI" id="CHEBI:58827"/>
        <dbReference type="EC" id="1.3.1.76"/>
    </reaction>
</comment>
<dbReference type="UniPathway" id="UPA00262">
    <property type="reaction ID" value="UER00222"/>
</dbReference>
<comment type="caution">
    <text evidence="8">The sequence shown here is derived from an EMBL/GenBank/DDBJ whole genome shotgun (WGS) entry which is preliminary data.</text>
</comment>
<dbReference type="SUPFAM" id="SSF75615">
    <property type="entry name" value="Siroheme synthase middle domains-like"/>
    <property type="match status" value="1"/>
</dbReference>
<dbReference type="OrthoDB" id="9773765at2"/>
<dbReference type="NCBIfam" id="TIGR01470">
    <property type="entry name" value="cysG_Nterm"/>
    <property type="match status" value="1"/>
</dbReference>
<evidence type="ECO:0000256" key="6">
    <source>
        <dbReference type="ARBA" id="ARBA00047561"/>
    </source>
</evidence>
<evidence type="ECO:0000313" key="9">
    <source>
        <dbReference type="Proteomes" id="UP000276349"/>
    </source>
</evidence>
<dbReference type="RefSeq" id="WP_126294109.1">
    <property type="nucleotide sequence ID" value="NZ_CP155468.1"/>
</dbReference>
<dbReference type="AlphaFoldDB" id="A0A3S0J3G4"/>
<comment type="pathway">
    <text evidence="1">Porphyrin-containing compound metabolism; siroheme biosynthesis; sirohydrochlorin from precorrin-2: step 1/1.</text>
</comment>
<gene>
    <name evidence="8" type="ORF">EKG35_08950</name>
</gene>
<evidence type="ECO:0000256" key="1">
    <source>
        <dbReference type="ARBA" id="ARBA00005010"/>
    </source>
</evidence>
<protein>
    <recommendedName>
        <fullName evidence="2">precorrin-2 dehydrogenase</fullName>
        <ecNumber evidence="2">1.3.1.76</ecNumber>
    </recommendedName>
</protein>
<dbReference type="Pfam" id="PF22440">
    <property type="entry name" value="SirC_C"/>
    <property type="match status" value="1"/>
</dbReference>
<sequence>MYPIMLKIEQKRVLIVGGGKVATQKIDKLLEQNANVCVVSPTITDTLHNYVLNGQIQWINRTFKQEDTKDAFLVIAATNNRSVNELVKKSCSEGQLINVVDAPETSDFYNMAVVERGELKIAISTEGASPTLARKIKRDLIEVFDDGYEDYLRFLLKARKKIKETVHDEERKNYLLNEIMYDFYRKNEVERERFLENIN</sequence>
<organism evidence="8 9">
    <name type="scientific">Lysinibacillus telephonicus</name>
    <dbReference type="NCBI Taxonomy" id="1714840"/>
    <lineage>
        <taxon>Bacteria</taxon>
        <taxon>Bacillati</taxon>
        <taxon>Bacillota</taxon>
        <taxon>Bacilli</taxon>
        <taxon>Bacillales</taxon>
        <taxon>Bacillaceae</taxon>
        <taxon>Lysinibacillus</taxon>
    </lineage>
</organism>
<evidence type="ECO:0000256" key="2">
    <source>
        <dbReference type="ARBA" id="ARBA00012400"/>
    </source>
</evidence>
<dbReference type="Proteomes" id="UP000276349">
    <property type="component" value="Unassembled WGS sequence"/>
</dbReference>
<evidence type="ECO:0000313" key="8">
    <source>
        <dbReference type="EMBL" id="RTQ93346.1"/>
    </source>
</evidence>
<dbReference type="Pfam" id="PF14824">
    <property type="entry name" value="Sirohm_synth_M"/>
    <property type="match status" value="1"/>
</dbReference>
<dbReference type="NCBIfam" id="NF005222">
    <property type="entry name" value="PRK06718.1"/>
    <property type="match status" value="1"/>
</dbReference>
<dbReference type="InterPro" id="IPR006367">
    <property type="entry name" value="Sirohaem_synthase_N"/>
</dbReference>
<evidence type="ECO:0000256" key="5">
    <source>
        <dbReference type="ARBA" id="ARBA00023244"/>
    </source>
</evidence>
<dbReference type="GO" id="GO:0043115">
    <property type="term" value="F:precorrin-2 dehydrogenase activity"/>
    <property type="evidence" value="ECO:0007669"/>
    <property type="project" value="UniProtKB-EC"/>
</dbReference>
<reference evidence="8 9" key="1">
    <citation type="submission" date="2018-12" db="EMBL/GenBank/DDBJ databases">
        <authorList>
            <person name="Yu L."/>
        </authorList>
    </citation>
    <scope>NUCLEOTIDE SEQUENCE [LARGE SCALE GENOMIC DNA]</scope>
    <source>
        <strain evidence="8 9">S5H2222</strain>
    </source>
</reference>
<dbReference type="EC" id="1.3.1.76" evidence="2"/>
<proteinExistence type="predicted"/>
<dbReference type="InterPro" id="IPR028161">
    <property type="entry name" value="Met8-like"/>
</dbReference>
<dbReference type="Gene3D" id="3.40.50.720">
    <property type="entry name" value="NAD(P)-binding Rossmann-like Domain"/>
    <property type="match status" value="1"/>
</dbReference>
<keyword evidence="9" id="KW-1185">Reference proteome</keyword>
<name>A0A3S0J3G4_9BACI</name>
<dbReference type="InterPro" id="IPR036291">
    <property type="entry name" value="NAD(P)-bd_dom_sf"/>
</dbReference>
<dbReference type="InterPro" id="IPR028281">
    <property type="entry name" value="Sirohaem_synthase_central"/>
</dbReference>
<dbReference type="SUPFAM" id="SSF51735">
    <property type="entry name" value="NAD(P)-binding Rossmann-fold domains"/>
    <property type="match status" value="1"/>
</dbReference>
<dbReference type="GO" id="GO:0004325">
    <property type="term" value="F:ferrochelatase activity"/>
    <property type="evidence" value="ECO:0007669"/>
    <property type="project" value="InterPro"/>
</dbReference>
<evidence type="ECO:0000259" key="7">
    <source>
        <dbReference type="Pfam" id="PF14824"/>
    </source>
</evidence>
<evidence type="ECO:0000256" key="3">
    <source>
        <dbReference type="ARBA" id="ARBA00023002"/>
    </source>
</evidence>
<keyword evidence="5" id="KW-0627">Porphyrin biosynthesis</keyword>
<feature type="domain" description="Siroheme synthase central" evidence="7">
    <location>
        <begin position="116"/>
        <end position="140"/>
    </location>
</feature>
<dbReference type="Gene3D" id="1.10.8.610">
    <property type="entry name" value="SirC, precorrin-2 dehydrogenase, C-terminal helical domain-like"/>
    <property type="match status" value="1"/>
</dbReference>
<dbReference type="EMBL" id="RXNR01000020">
    <property type="protein sequence ID" value="RTQ93346.1"/>
    <property type="molecule type" value="Genomic_DNA"/>
</dbReference>
<keyword evidence="4" id="KW-0520">NAD</keyword>
<accession>A0A3S0J3G4</accession>
<keyword evidence="3" id="KW-0560">Oxidoreductase</keyword>
<dbReference type="PANTHER" id="PTHR35330">
    <property type="entry name" value="SIROHEME BIOSYNTHESIS PROTEIN MET8"/>
    <property type="match status" value="1"/>
</dbReference>
<dbReference type="InterPro" id="IPR042518">
    <property type="entry name" value="SirC_C"/>
</dbReference>
<dbReference type="PANTHER" id="PTHR35330:SF1">
    <property type="entry name" value="SIROHEME BIOSYNTHESIS PROTEIN MET8"/>
    <property type="match status" value="1"/>
</dbReference>
<dbReference type="Pfam" id="PF13241">
    <property type="entry name" value="NAD_binding_7"/>
    <property type="match status" value="1"/>
</dbReference>
<dbReference type="GO" id="GO:0019354">
    <property type="term" value="P:siroheme biosynthetic process"/>
    <property type="evidence" value="ECO:0007669"/>
    <property type="project" value="UniProtKB-UniPathway"/>
</dbReference>
<evidence type="ECO:0000256" key="4">
    <source>
        <dbReference type="ARBA" id="ARBA00023027"/>
    </source>
</evidence>